<comment type="caution">
    <text evidence="1">The sequence shown here is derived from an EMBL/GenBank/DDBJ whole genome shotgun (WGS) entry which is preliminary data.</text>
</comment>
<evidence type="ECO:0000313" key="2">
    <source>
        <dbReference type="Proteomes" id="UP001596391"/>
    </source>
</evidence>
<evidence type="ECO:0008006" key="3">
    <source>
        <dbReference type="Google" id="ProtNLM"/>
    </source>
</evidence>
<organism evidence="1 2">
    <name type="scientific">Granulicella cerasi</name>
    <dbReference type="NCBI Taxonomy" id="741063"/>
    <lineage>
        <taxon>Bacteria</taxon>
        <taxon>Pseudomonadati</taxon>
        <taxon>Acidobacteriota</taxon>
        <taxon>Terriglobia</taxon>
        <taxon>Terriglobales</taxon>
        <taxon>Acidobacteriaceae</taxon>
        <taxon>Granulicella</taxon>
    </lineage>
</organism>
<dbReference type="Proteomes" id="UP001596391">
    <property type="component" value="Unassembled WGS sequence"/>
</dbReference>
<dbReference type="EMBL" id="JBHSWI010000001">
    <property type="protein sequence ID" value="MFC6645483.1"/>
    <property type="molecule type" value="Genomic_DNA"/>
</dbReference>
<proteinExistence type="predicted"/>
<sequence length="114" mass="13514">MNAKHEWTLVRELGGRPYLVQPPAHLELILDRMFLRFLQEPRTYDDMERMVQRDTDCPTDYALGVVFWMVRRFGIGRRWLAHLPYSPGHCIRKQISERGLQRLAELEKELGSTC</sequence>
<dbReference type="RefSeq" id="WP_263371852.1">
    <property type="nucleotide sequence ID" value="NZ_JAGSYD010000003.1"/>
</dbReference>
<gene>
    <name evidence="1" type="ORF">ACFQBQ_07760</name>
</gene>
<reference evidence="2" key="1">
    <citation type="journal article" date="2019" name="Int. J. Syst. Evol. Microbiol.">
        <title>The Global Catalogue of Microorganisms (GCM) 10K type strain sequencing project: providing services to taxonomists for standard genome sequencing and annotation.</title>
        <authorList>
            <consortium name="The Broad Institute Genomics Platform"/>
            <consortium name="The Broad Institute Genome Sequencing Center for Infectious Disease"/>
            <person name="Wu L."/>
            <person name="Ma J."/>
        </authorList>
    </citation>
    <scope>NUCLEOTIDE SEQUENCE [LARGE SCALE GENOMIC DNA]</scope>
    <source>
        <strain evidence="2">CGMCC 1.16026</strain>
    </source>
</reference>
<evidence type="ECO:0000313" key="1">
    <source>
        <dbReference type="EMBL" id="MFC6645483.1"/>
    </source>
</evidence>
<accession>A0ABW1Z8W0</accession>
<protein>
    <recommendedName>
        <fullName evidence="3">Transposase</fullName>
    </recommendedName>
</protein>
<keyword evidence="2" id="KW-1185">Reference proteome</keyword>
<name>A0ABW1Z8W0_9BACT</name>